<dbReference type="eggNOG" id="COG2205">
    <property type="taxonomic scope" value="Bacteria"/>
</dbReference>
<dbReference type="PATRIC" id="fig|243230.17.peg.1811"/>
<dbReference type="GeneID" id="69517842"/>
<comment type="subcellular location">
    <subcellularLocation>
        <location evidence="2">Membrane</location>
    </subcellularLocation>
</comment>
<evidence type="ECO:0000256" key="5">
    <source>
        <dbReference type="ARBA" id="ARBA00022679"/>
    </source>
</evidence>
<dbReference type="SMART" id="SM00387">
    <property type="entry name" value="HATPase_c"/>
    <property type="match status" value="1"/>
</dbReference>
<name>Q9RTZ2_DEIRA</name>
<evidence type="ECO:0000256" key="4">
    <source>
        <dbReference type="ARBA" id="ARBA00022553"/>
    </source>
</evidence>
<keyword evidence="6" id="KW-0812">Transmembrane</keyword>
<dbReference type="InterPro" id="IPR003660">
    <property type="entry name" value="HAMP_dom"/>
</dbReference>
<dbReference type="GO" id="GO:0005886">
    <property type="term" value="C:plasma membrane"/>
    <property type="evidence" value="ECO:0000318"/>
    <property type="project" value="GO_Central"/>
</dbReference>
<accession>Q9RTZ2</accession>
<dbReference type="SMART" id="SM00304">
    <property type="entry name" value="HAMP"/>
    <property type="match status" value="1"/>
</dbReference>
<keyword evidence="10" id="KW-0472">Membrane</keyword>
<dbReference type="GO" id="GO:0000155">
    <property type="term" value="F:phosphorelay sensor kinase activity"/>
    <property type="evidence" value="ECO:0007669"/>
    <property type="project" value="InterPro"/>
</dbReference>
<dbReference type="CDD" id="cd00082">
    <property type="entry name" value="HisKA"/>
    <property type="match status" value="1"/>
</dbReference>
<dbReference type="EMBL" id="AE000513">
    <property type="protein sequence ID" value="AAF11166.1"/>
    <property type="molecule type" value="Genomic_DNA"/>
</dbReference>
<dbReference type="SUPFAM" id="SSF55874">
    <property type="entry name" value="ATPase domain of HSP90 chaperone/DNA topoisomerase II/histidine kinase"/>
    <property type="match status" value="1"/>
</dbReference>
<dbReference type="KEGG" id="dra:DR_1606"/>
<feature type="domain" description="HAMP" evidence="12">
    <location>
        <begin position="168"/>
        <end position="218"/>
    </location>
</feature>
<evidence type="ECO:0000313" key="14">
    <source>
        <dbReference type="Proteomes" id="UP000002524"/>
    </source>
</evidence>
<dbReference type="STRING" id="243230.DR_1606"/>
<dbReference type="PROSITE" id="PS50885">
    <property type="entry name" value="HAMP"/>
    <property type="match status" value="1"/>
</dbReference>
<evidence type="ECO:0000256" key="1">
    <source>
        <dbReference type="ARBA" id="ARBA00000085"/>
    </source>
</evidence>
<evidence type="ECO:0000256" key="8">
    <source>
        <dbReference type="ARBA" id="ARBA00022989"/>
    </source>
</evidence>
<dbReference type="Gene3D" id="6.10.340.10">
    <property type="match status" value="1"/>
</dbReference>
<dbReference type="EnsemblBacteria" id="AAF11166">
    <property type="protein sequence ID" value="AAF11166"/>
    <property type="gene ID" value="DR_1606"/>
</dbReference>
<reference evidence="13 14" key="1">
    <citation type="journal article" date="1999" name="Science">
        <title>Genome sequence of the radioresistant bacterium Deinococcus radiodurans R1.</title>
        <authorList>
            <person name="White O."/>
            <person name="Eisen J.A."/>
            <person name="Heidelberg J.F."/>
            <person name="Hickey E.K."/>
            <person name="Peterson J.D."/>
            <person name="Dodson R.J."/>
            <person name="Haft D.H."/>
            <person name="Gwinn M.L."/>
            <person name="Nelson W.C."/>
            <person name="Richardson D.L."/>
            <person name="Moffat K.S."/>
            <person name="Qin H."/>
            <person name="Jiang L."/>
            <person name="Pamphile W."/>
            <person name="Crosby M."/>
            <person name="Shen M."/>
            <person name="Vamathevan J.J."/>
            <person name="Lam P."/>
            <person name="McDonald L."/>
            <person name="Utterback T."/>
            <person name="Zalewski C."/>
            <person name="Makarova K.S."/>
            <person name="Aravind L."/>
            <person name="Daly M.J."/>
            <person name="Minton K.W."/>
            <person name="Fleischmann R.D."/>
            <person name="Ketchum K.A."/>
            <person name="Nelson K.E."/>
            <person name="Salzberg S."/>
            <person name="Smith H.O."/>
            <person name="Venter J.C."/>
            <person name="Fraser C.M."/>
        </authorList>
    </citation>
    <scope>NUCLEOTIDE SEQUENCE [LARGE SCALE GENOMIC DNA]</scope>
    <source>
        <strain evidence="14">ATCC 13939 / DSM 20539 / JCM 16871 / LMG 4051 / NBRC 15346 / NCIMB 9279 / R1 / VKM B-1422</strain>
    </source>
</reference>
<organism evidence="13 14">
    <name type="scientific">Deinococcus radiodurans (strain ATCC 13939 / DSM 20539 / JCM 16871 / CCUG 27074 / LMG 4051 / NBRC 15346 / NCIMB 9279 / VKM B-1422 / R1)</name>
    <dbReference type="NCBI Taxonomy" id="243230"/>
    <lineage>
        <taxon>Bacteria</taxon>
        <taxon>Thermotogati</taxon>
        <taxon>Deinococcota</taxon>
        <taxon>Deinococci</taxon>
        <taxon>Deinococcales</taxon>
        <taxon>Deinococcaceae</taxon>
        <taxon>Deinococcus</taxon>
    </lineage>
</organism>
<keyword evidence="5" id="KW-0808">Transferase</keyword>
<keyword evidence="4" id="KW-0597">Phosphoprotein</keyword>
<keyword evidence="7 13" id="KW-0418">Kinase</keyword>
<dbReference type="AlphaFoldDB" id="Q9RTZ2"/>
<dbReference type="Proteomes" id="UP000002524">
    <property type="component" value="Chromosome 1"/>
</dbReference>
<dbReference type="EC" id="2.7.13.3" evidence="3"/>
<comment type="catalytic activity">
    <reaction evidence="1">
        <text>ATP + protein L-histidine = ADP + protein N-phospho-L-histidine.</text>
        <dbReference type="EC" id="2.7.13.3"/>
    </reaction>
</comment>
<dbReference type="InterPro" id="IPR036097">
    <property type="entry name" value="HisK_dim/P_sf"/>
</dbReference>
<dbReference type="OrthoDB" id="335833at2"/>
<evidence type="ECO:0000259" key="11">
    <source>
        <dbReference type="PROSITE" id="PS50109"/>
    </source>
</evidence>
<dbReference type="PRINTS" id="PR00344">
    <property type="entry name" value="BCTRLSENSOR"/>
</dbReference>
<dbReference type="PIR" id="B75376">
    <property type="entry name" value="B75376"/>
</dbReference>
<evidence type="ECO:0000256" key="7">
    <source>
        <dbReference type="ARBA" id="ARBA00022777"/>
    </source>
</evidence>
<dbReference type="PANTHER" id="PTHR45436">
    <property type="entry name" value="SENSOR HISTIDINE KINASE YKOH"/>
    <property type="match status" value="1"/>
</dbReference>
<proteinExistence type="predicted"/>
<feature type="domain" description="Histidine kinase" evidence="11">
    <location>
        <begin position="226"/>
        <end position="433"/>
    </location>
</feature>
<keyword evidence="14" id="KW-1185">Reference proteome</keyword>
<dbReference type="SUPFAM" id="SSF47384">
    <property type="entry name" value="Homodimeric domain of signal transducing histidine kinase"/>
    <property type="match status" value="1"/>
</dbReference>
<evidence type="ECO:0000256" key="10">
    <source>
        <dbReference type="ARBA" id="ARBA00023136"/>
    </source>
</evidence>
<dbReference type="SMART" id="SM00388">
    <property type="entry name" value="HisKA"/>
    <property type="match status" value="1"/>
</dbReference>
<dbReference type="PANTHER" id="PTHR45436:SF5">
    <property type="entry name" value="SENSOR HISTIDINE KINASE TRCS"/>
    <property type="match status" value="1"/>
</dbReference>
<evidence type="ECO:0000256" key="6">
    <source>
        <dbReference type="ARBA" id="ARBA00022692"/>
    </source>
</evidence>
<evidence type="ECO:0000256" key="9">
    <source>
        <dbReference type="ARBA" id="ARBA00023012"/>
    </source>
</evidence>
<keyword evidence="8" id="KW-1133">Transmembrane helix</keyword>
<dbReference type="Pfam" id="PF00512">
    <property type="entry name" value="HisKA"/>
    <property type="match status" value="1"/>
</dbReference>
<dbReference type="Pfam" id="PF02518">
    <property type="entry name" value="HATPase_c"/>
    <property type="match status" value="1"/>
</dbReference>
<dbReference type="CDD" id="cd00075">
    <property type="entry name" value="HATPase"/>
    <property type="match status" value="1"/>
</dbReference>
<dbReference type="RefSeq" id="WP_010888244.1">
    <property type="nucleotide sequence ID" value="NC_001263.1"/>
</dbReference>
<dbReference type="InterPro" id="IPR003594">
    <property type="entry name" value="HATPase_dom"/>
</dbReference>
<dbReference type="Gene3D" id="3.30.565.10">
    <property type="entry name" value="Histidine kinase-like ATPase, C-terminal domain"/>
    <property type="match status" value="1"/>
</dbReference>
<dbReference type="Gene3D" id="1.10.287.130">
    <property type="match status" value="1"/>
</dbReference>
<evidence type="ECO:0000313" key="13">
    <source>
        <dbReference type="EMBL" id="AAF11166.1"/>
    </source>
</evidence>
<dbReference type="HOGENOM" id="CLU_660447_0_0_0"/>
<evidence type="ECO:0000256" key="2">
    <source>
        <dbReference type="ARBA" id="ARBA00004370"/>
    </source>
</evidence>
<sequence>MTLRARLTLLTVTVVLLSLMSFAELAGWLLWKAELGSLTRQLNAQSQALLAVAQSRSPTLDATAADILEEKGTAASGRIYQGQTLRWSGGADGPPVLDAAFLQTSEPRAVERVGDILVASRRQGEYVIQVGRNLEPLEHLLRRYALLSGLSLLALSLLAGWVVAKQVRRTLRPLESLVGRVQQLDSPDPIPALEQPDEVGALARALQSSLDALRAERERETLFLASASHELRTPVTAMLADVQHTLSRPRPPDELRAALMRAEQTASRLRLLTGNLMTLTWVQSLPEPRAAWRQLDLLHLAGEAVDRLQPLSLGRGVELWLDGQEAPVSGEAGLLSSVAENLIGNAIKFTPAGGEVQVRVTPLPNGGAELVVQDTGPGFPPGTLTGAFVRGQTDVEGFGLGLAVVQQVVDAHGGTLELGRAEGGGARVVVRLP</sequence>
<dbReference type="InterPro" id="IPR036890">
    <property type="entry name" value="HATPase_C_sf"/>
</dbReference>
<dbReference type="InterPro" id="IPR003661">
    <property type="entry name" value="HisK_dim/P_dom"/>
</dbReference>
<dbReference type="GO" id="GO:0000160">
    <property type="term" value="P:phosphorelay signal transduction system"/>
    <property type="evidence" value="ECO:0000318"/>
    <property type="project" value="GO_Central"/>
</dbReference>
<dbReference type="PROSITE" id="PS50109">
    <property type="entry name" value="HIS_KIN"/>
    <property type="match status" value="1"/>
</dbReference>
<keyword evidence="9" id="KW-0902">Two-component regulatory system</keyword>
<dbReference type="InParanoid" id="Q9RTZ2"/>
<evidence type="ECO:0000259" key="12">
    <source>
        <dbReference type="PROSITE" id="PS50885"/>
    </source>
</evidence>
<protein>
    <recommendedName>
        <fullName evidence="3">histidine kinase</fullName>
        <ecNumber evidence="3">2.7.13.3</ecNumber>
    </recommendedName>
</protein>
<dbReference type="InterPro" id="IPR004358">
    <property type="entry name" value="Sig_transdc_His_kin-like_C"/>
</dbReference>
<dbReference type="PaxDb" id="243230-DR_1606"/>
<gene>
    <name evidence="13" type="ordered locus">DR_1606</name>
</gene>
<dbReference type="Pfam" id="PF00672">
    <property type="entry name" value="HAMP"/>
    <property type="match status" value="1"/>
</dbReference>
<dbReference type="InterPro" id="IPR005467">
    <property type="entry name" value="His_kinase_dom"/>
</dbReference>
<dbReference type="InterPro" id="IPR050428">
    <property type="entry name" value="TCS_sensor_his_kinase"/>
</dbReference>
<evidence type="ECO:0000256" key="3">
    <source>
        <dbReference type="ARBA" id="ARBA00012438"/>
    </source>
</evidence>